<evidence type="ECO:0000313" key="2">
    <source>
        <dbReference type="Proteomes" id="UP000304864"/>
    </source>
</evidence>
<gene>
    <name evidence="1" type="ORF">FE785_10360</name>
</gene>
<evidence type="ECO:0000313" key="1">
    <source>
        <dbReference type="EMBL" id="QCU90997.1"/>
    </source>
</evidence>
<accession>A0A4P9K9I6</accession>
<dbReference type="EMBL" id="CP040602">
    <property type="protein sequence ID" value="QCU90997.1"/>
    <property type="molecule type" value="Genomic_DNA"/>
</dbReference>
<name>A0A4P9K9I6_9GAMM</name>
<dbReference type="Proteomes" id="UP000304864">
    <property type="component" value="Chromosome"/>
</dbReference>
<dbReference type="OrthoDB" id="66316at2"/>
<proteinExistence type="predicted"/>
<dbReference type="Pfam" id="PF20001">
    <property type="entry name" value="DUF6428"/>
    <property type="match status" value="1"/>
</dbReference>
<reference evidence="1 2" key="1">
    <citation type="submission" date="2019-05" db="EMBL/GenBank/DDBJ databases">
        <title>Thiomicrorhabdus sediminis sp. nov, a novel sulfur-oxidizing bacterium isolated from coastal sediment.</title>
        <authorList>
            <person name="Liu X."/>
        </authorList>
    </citation>
    <scope>NUCLEOTIDE SEQUENCE [LARGE SCALE GENOMIC DNA]</scope>
    <source>
        <strain evidence="1 2">G1</strain>
    </source>
</reference>
<sequence>MVSRNLIDCGGVTRHEQAVHFQLWLGDDLDHKLTSSRVLKIIEQSQSVLNSGESESVVIIEYQVEVGEMSLFALFEIIDYKKTGTQLVFYLDSVKTNCLAADRARQTSSSCCNATSVDKGNRLVVQLQKIQMVAANWLKNIINL</sequence>
<protein>
    <submittedName>
        <fullName evidence="1">Uncharacterized protein</fullName>
    </submittedName>
</protein>
<dbReference type="InterPro" id="IPR045534">
    <property type="entry name" value="DUF6428"/>
</dbReference>
<dbReference type="AlphaFoldDB" id="A0A4P9K9I6"/>
<dbReference type="KEGG" id="thig:FE785_10360"/>
<keyword evidence="2" id="KW-1185">Reference proteome</keyword>
<dbReference type="RefSeq" id="WP_138565671.1">
    <property type="nucleotide sequence ID" value="NZ_CP040602.1"/>
</dbReference>
<organism evidence="1 2">
    <name type="scientific">Thiomicrorhabdus sediminis</name>
    <dbReference type="NCBI Taxonomy" id="2580412"/>
    <lineage>
        <taxon>Bacteria</taxon>
        <taxon>Pseudomonadati</taxon>
        <taxon>Pseudomonadota</taxon>
        <taxon>Gammaproteobacteria</taxon>
        <taxon>Thiotrichales</taxon>
        <taxon>Piscirickettsiaceae</taxon>
        <taxon>Thiomicrorhabdus</taxon>
    </lineage>
</organism>